<keyword evidence="5" id="KW-1185">Reference proteome</keyword>
<keyword evidence="2 4" id="KW-0808">Transferase</keyword>
<dbReference type="GO" id="GO:0008168">
    <property type="term" value="F:methyltransferase activity"/>
    <property type="evidence" value="ECO:0007669"/>
    <property type="project" value="UniProtKB-KW"/>
</dbReference>
<sequence>MEALMRMKPALRPGFNNRFYDDVVNGLQATPKHLDAKYFYDAEGDKLFQQIMACGEYYLTNCEMEIFTKQTADIAKAAMQGGQPLDLIELGAGDATKSSHLLRELLAQKADFTYLPIDISGHVISSLNATLPLSLPGLKIKGLQGEYFEMLNKAAAISPNRKVVLFMGANIGNMPLPDAEAFCAELRDNLNPGDMVIIGFDLKKNPETILAAYNDREGITKQFNLNLLKRINRELGADFDVDQFHHYAMYDPETGSCKSYLVSLKEQQVHIPDTEVIHFAKDEYIYMEISQKYTLNQTEQFAIRSGFKPVISFFDSKEWFVDTVWVAE</sequence>
<dbReference type="SUPFAM" id="SSF53335">
    <property type="entry name" value="S-adenosyl-L-methionine-dependent methyltransferases"/>
    <property type="match status" value="1"/>
</dbReference>
<dbReference type="KEGG" id="mmab:HQ865_22855"/>
<evidence type="ECO:0000313" key="4">
    <source>
        <dbReference type="EMBL" id="QKJ33248.1"/>
    </source>
</evidence>
<feature type="domain" description="Histidine-specific methyltransferase SAM-dependent" evidence="3">
    <location>
        <begin position="20"/>
        <end position="325"/>
    </location>
</feature>
<dbReference type="AlphaFoldDB" id="A0A7D4PXF4"/>
<dbReference type="PANTHER" id="PTHR43397:SF1">
    <property type="entry name" value="ERGOTHIONEINE BIOSYNTHESIS PROTEIN 1"/>
    <property type="match status" value="1"/>
</dbReference>
<dbReference type="Gene3D" id="3.40.50.150">
    <property type="entry name" value="Vaccinia Virus protein VP39"/>
    <property type="match status" value="1"/>
</dbReference>
<evidence type="ECO:0000313" key="5">
    <source>
        <dbReference type="Proteomes" id="UP000505355"/>
    </source>
</evidence>
<dbReference type="PANTHER" id="PTHR43397">
    <property type="entry name" value="ERGOTHIONEINE BIOSYNTHESIS PROTEIN 1"/>
    <property type="match status" value="1"/>
</dbReference>
<evidence type="ECO:0000256" key="2">
    <source>
        <dbReference type="ARBA" id="ARBA00022679"/>
    </source>
</evidence>
<evidence type="ECO:0000259" key="3">
    <source>
        <dbReference type="Pfam" id="PF10017"/>
    </source>
</evidence>
<dbReference type="PIRSF" id="PIRSF018005">
    <property type="entry name" value="UCP018005"/>
    <property type="match status" value="1"/>
</dbReference>
<dbReference type="InterPro" id="IPR029063">
    <property type="entry name" value="SAM-dependent_MTases_sf"/>
</dbReference>
<gene>
    <name evidence="4" type="ORF">HQ865_22855</name>
</gene>
<dbReference type="InterPro" id="IPR051128">
    <property type="entry name" value="EgtD_Methyltrsf_superfamily"/>
</dbReference>
<dbReference type="Proteomes" id="UP000505355">
    <property type="component" value="Chromosome"/>
</dbReference>
<dbReference type="GO" id="GO:0032259">
    <property type="term" value="P:methylation"/>
    <property type="evidence" value="ECO:0007669"/>
    <property type="project" value="UniProtKB-KW"/>
</dbReference>
<dbReference type="InterPro" id="IPR019257">
    <property type="entry name" value="MeTrfase_dom"/>
</dbReference>
<dbReference type="Pfam" id="PF10017">
    <property type="entry name" value="Methyltransf_33"/>
    <property type="match status" value="1"/>
</dbReference>
<accession>A0A7D4PXF4</accession>
<reference evidence="4 5" key="1">
    <citation type="submission" date="2020-05" db="EMBL/GenBank/DDBJ databases">
        <title>Mucilaginibacter mali sp. nov.</title>
        <authorList>
            <person name="Kim H.S."/>
            <person name="Lee K.C."/>
            <person name="Suh M.K."/>
            <person name="Kim J.-S."/>
            <person name="Han K.-I."/>
            <person name="Eom M.K."/>
            <person name="Shin Y.K."/>
            <person name="Lee J.-S."/>
        </authorList>
    </citation>
    <scope>NUCLEOTIDE SEQUENCE [LARGE SCALE GENOMIC DNA]</scope>
    <source>
        <strain evidence="4 5">G2-14</strain>
    </source>
</reference>
<name>A0A7D4PXF4_9SPHI</name>
<protein>
    <submittedName>
        <fullName evidence="4">L-histidine N(Alpha)-methyltransferase</fullName>
    </submittedName>
</protein>
<proteinExistence type="predicted"/>
<dbReference type="EMBL" id="CP054139">
    <property type="protein sequence ID" value="QKJ33248.1"/>
    <property type="molecule type" value="Genomic_DNA"/>
</dbReference>
<dbReference type="InterPro" id="IPR017804">
    <property type="entry name" value="MeTrfase_EgtD-like"/>
</dbReference>
<keyword evidence="1 4" id="KW-0489">Methyltransferase</keyword>
<organism evidence="4 5">
    <name type="scientific">Mucilaginibacter mali</name>
    <dbReference type="NCBI Taxonomy" id="2740462"/>
    <lineage>
        <taxon>Bacteria</taxon>
        <taxon>Pseudomonadati</taxon>
        <taxon>Bacteroidota</taxon>
        <taxon>Sphingobacteriia</taxon>
        <taxon>Sphingobacteriales</taxon>
        <taxon>Sphingobacteriaceae</taxon>
        <taxon>Mucilaginibacter</taxon>
    </lineage>
</organism>
<evidence type="ECO:0000256" key="1">
    <source>
        <dbReference type="ARBA" id="ARBA00022603"/>
    </source>
</evidence>